<dbReference type="EMBL" id="JH159152">
    <property type="protein sequence ID" value="EGZ25753.1"/>
    <property type="molecule type" value="Genomic_DNA"/>
</dbReference>
<protein>
    <submittedName>
        <fullName evidence="1">Uncharacterized protein</fullName>
    </submittedName>
</protein>
<name>G4YYS5_PHYSP</name>
<reference evidence="1 2" key="1">
    <citation type="journal article" date="2006" name="Science">
        <title>Phytophthora genome sequences uncover evolutionary origins and mechanisms of pathogenesis.</title>
        <authorList>
            <person name="Tyler B.M."/>
            <person name="Tripathy S."/>
            <person name="Zhang X."/>
            <person name="Dehal P."/>
            <person name="Jiang R.H."/>
            <person name="Aerts A."/>
            <person name="Arredondo F.D."/>
            <person name="Baxter L."/>
            <person name="Bensasson D."/>
            <person name="Beynon J.L."/>
            <person name="Chapman J."/>
            <person name="Damasceno C.M."/>
            <person name="Dorrance A.E."/>
            <person name="Dou D."/>
            <person name="Dickerman A.W."/>
            <person name="Dubchak I.L."/>
            <person name="Garbelotto M."/>
            <person name="Gijzen M."/>
            <person name="Gordon S.G."/>
            <person name="Govers F."/>
            <person name="Grunwald N.J."/>
            <person name="Huang W."/>
            <person name="Ivors K.L."/>
            <person name="Jones R.W."/>
            <person name="Kamoun S."/>
            <person name="Krampis K."/>
            <person name="Lamour K.H."/>
            <person name="Lee M.K."/>
            <person name="McDonald W.H."/>
            <person name="Medina M."/>
            <person name="Meijer H.J."/>
            <person name="Nordberg E.K."/>
            <person name="Maclean D.J."/>
            <person name="Ospina-Giraldo M.D."/>
            <person name="Morris P.F."/>
            <person name="Phuntumart V."/>
            <person name="Putnam N.H."/>
            <person name="Rash S."/>
            <person name="Rose J.K."/>
            <person name="Sakihama Y."/>
            <person name="Salamov A.A."/>
            <person name="Savidor A."/>
            <person name="Scheuring C.F."/>
            <person name="Smith B.M."/>
            <person name="Sobral B.W."/>
            <person name="Terry A."/>
            <person name="Torto-Alalibo T.A."/>
            <person name="Win J."/>
            <person name="Xu Z."/>
            <person name="Zhang H."/>
            <person name="Grigoriev I.V."/>
            <person name="Rokhsar D.S."/>
            <person name="Boore J.L."/>
        </authorList>
    </citation>
    <scope>NUCLEOTIDE SEQUENCE [LARGE SCALE GENOMIC DNA]</scope>
    <source>
        <strain evidence="1 2">P6497</strain>
    </source>
</reference>
<dbReference type="KEGG" id="psoj:PHYSODRAFT_481875"/>
<proteinExistence type="predicted"/>
<organism evidence="1 2">
    <name type="scientific">Phytophthora sojae (strain P6497)</name>
    <name type="common">Soybean stem and root rot agent</name>
    <name type="synonym">Phytophthora megasperma f. sp. glycines</name>
    <dbReference type="NCBI Taxonomy" id="1094619"/>
    <lineage>
        <taxon>Eukaryota</taxon>
        <taxon>Sar</taxon>
        <taxon>Stramenopiles</taxon>
        <taxon>Oomycota</taxon>
        <taxon>Peronosporomycetes</taxon>
        <taxon>Peronosporales</taxon>
        <taxon>Peronosporaceae</taxon>
        <taxon>Phytophthora</taxon>
    </lineage>
</organism>
<dbReference type="InParanoid" id="G4YYS5"/>
<dbReference type="Proteomes" id="UP000002640">
    <property type="component" value="Unassembled WGS sequence"/>
</dbReference>
<dbReference type="RefSeq" id="XP_009521041.1">
    <property type="nucleotide sequence ID" value="XM_009522746.1"/>
</dbReference>
<evidence type="ECO:0000313" key="2">
    <source>
        <dbReference type="Proteomes" id="UP000002640"/>
    </source>
</evidence>
<accession>G4YYS5</accession>
<feature type="non-terminal residue" evidence="1">
    <location>
        <position position="119"/>
    </location>
</feature>
<dbReference type="GeneID" id="20655431"/>
<dbReference type="OMA" id="TIAISWM"/>
<gene>
    <name evidence="1" type="ORF">PHYSODRAFT_481875</name>
</gene>
<dbReference type="AlphaFoldDB" id="G4YYS5"/>
<sequence length="119" mass="13280">MAAPNFAPVTLSRPQAARLESMMQQQVQDAVLAHTAQRMKDHKLDSDWRFVSSLGQLKTFKTPGKDSFTSTSSWTTTLERVCNVNDRISTGVHAWTMRSQSDRSRSGRLSFSRCTVGAT</sequence>
<evidence type="ECO:0000313" key="1">
    <source>
        <dbReference type="EMBL" id="EGZ25753.1"/>
    </source>
</evidence>
<keyword evidence="2" id="KW-1185">Reference proteome</keyword>